<name>A0A7I8XB12_BURXY</name>
<organism evidence="2 3">
    <name type="scientific">Bursaphelenchus xylophilus</name>
    <name type="common">Pinewood nematode worm</name>
    <name type="synonym">Aphelenchoides xylophilus</name>
    <dbReference type="NCBI Taxonomy" id="6326"/>
    <lineage>
        <taxon>Eukaryota</taxon>
        <taxon>Metazoa</taxon>
        <taxon>Ecdysozoa</taxon>
        <taxon>Nematoda</taxon>
        <taxon>Chromadorea</taxon>
        <taxon>Rhabditida</taxon>
        <taxon>Tylenchina</taxon>
        <taxon>Tylenchomorpha</taxon>
        <taxon>Aphelenchoidea</taxon>
        <taxon>Aphelenchoididae</taxon>
        <taxon>Bursaphelenchus</taxon>
    </lineage>
</organism>
<dbReference type="AlphaFoldDB" id="A0A7I8XB12"/>
<evidence type="ECO:0000313" key="2">
    <source>
        <dbReference type="EMBL" id="CAD5208785.1"/>
    </source>
</evidence>
<sequence>MKPDGKLIYVYLVGIWNVVQAVKFYGGIPVPGRRVPAIRFLEYYLDSCSKPKDKNSAFDELNMLLRQVVNEEIAEKTVNNMYFAVDDVNIDHLMGRWVTVVDSPFLHRQYCAVNYFRLSEKTKYTADFVTHQTSRNSEEVVTYNGFGQKVGPDPGSVFIHTGNPSDPCPFIPVKVGPSSKKSGQFEYVILTTPLKTPTVVLARDARLFQKEYRAEVEDYLKRFNYLNPVTALNQPLHFLNVSNCNTYQHFDYDLGMDD</sequence>
<dbReference type="Pfam" id="PF24976">
    <property type="entry name" value="Lipocalin_10"/>
    <property type="match status" value="1"/>
</dbReference>
<accession>A0A7I8XB12</accession>
<reference evidence="2" key="1">
    <citation type="submission" date="2020-09" db="EMBL/GenBank/DDBJ databases">
        <authorList>
            <person name="Kikuchi T."/>
        </authorList>
    </citation>
    <scope>NUCLEOTIDE SEQUENCE</scope>
    <source>
        <strain evidence="2">Ka4C1</strain>
    </source>
</reference>
<comment type="caution">
    <text evidence="2">The sequence shown here is derived from an EMBL/GenBank/DDBJ whole genome shotgun (WGS) entry which is preliminary data.</text>
</comment>
<dbReference type="EMBL" id="CAJFDI010000001">
    <property type="protein sequence ID" value="CAD5208785.1"/>
    <property type="molecule type" value="Genomic_DNA"/>
</dbReference>
<evidence type="ECO:0000313" key="3">
    <source>
        <dbReference type="Proteomes" id="UP000659654"/>
    </source>
</evidence>
<keyword evidence="3" id="KW-1185">Reference proteome</keyword>
<dbReference type="InterPro" id="IPR056868">
    <property type="entry name" value="Lipocalin_dom_nem"/>
</dbReference>
<dbReference type="PANTHER" id="PTHR37437">
    <property type="entry name" value="LIPOCALIN-RELATED PROTEIN-RELATED"/>
    <property type="match status" value="1"/>
</dbReference>
<dbReference type="EMBL" id="CAJFCV020000001">
    <property type="protein sequence ID" value="CAG9082884.1"/>
    <property type="molecule type" value="Genomic_DNA"/>
</dbReference>
<dbReference type="OrthoDB" id="565904at2759"/>
<protein>
    <submittedName>
        <fullName evidence="2">(pine wood nematode) hypothetical protein</fullName>
    </submittedName>
</protein>
<feature type="domain" description="Lipocalin" evidence="1">
    <location>
        <begin position="86"/>
        <end position="248"/>
    </location>
</feature>
<dbReference type="SMR" id="A0A7I8XB12"/>
<dbReference type="Proteomes" id="UP000659654">
    <property type="component" value="Unassembled WGS sequence"/>
</dbReference>
<evidence type="ECO:0000259" key="1">
    <source>
        <dbReference type="Pfam" id="PF24976"/>
    </source>
</evidence>
<proteinExistence type="predicted"/>
<dbReference type="PANTHER" id="PTHR37437:SF2">
    <property type="entry name" value="LIPOCLN_CYTOSOLIC_FA-BD_DOM DOMAIN-CONTAINING PROTEIN"/>
    <property type="match status" value="1"/>
</dbReference>
<gene>
    <name evidence="2" type="ORF">BXYJ_LOCUS1021</name>
</gene>
<dbReference type="Proteomes" id="UP000582659">
    <property type="component" value="Unassembled WGS sequence"/>
</dbReference>